<dbReference type="FunFam" id="1.10.300.10:FF:000001">
    <property type="entry name" value="Adenylosuccinate synthetase"/>
    <property type="match status" value="1"/>
</dbReference>
<dbReference type="PROSITE" id="PS01266">
    <property type="entry name" value="ADENYLOSUCCIN_SYN_1"/>
    <property type="match status" value="1"/>
</dbReference>
<dbReference type="GO" id="GO:0046872">
    <property type="term" value="F:metal ion binding"/>
    <property type="evidence" value="ECO:0007669"/>
    <property type="project" value="UniProtKB-KW"/>
</dbReference>
<keyword evidence="7" id="KW-0342">GTP-binding</keyword>
<dbReference type="GO" id="GO:0004019">
    <property type="term" value="F:adenylosuccinate synthase activity"/>
    <property type="evidence" value="ECO:0007669"/>
    <property type="project" value="InterPro"/>
</dbReference>
<dbReference type="Gene3D" id="1.10.300.10">
    <property type="entry name" value="Adenylosuccinate Synthetase, subunit A, domain 2"/>
    <property type="match status" value="1"/>
</dbReference>
<dbReference type="EMBL" id="BARV01002006">
    <property type="protein sequence ID" value="GAI01980.1"/>
    <property type="molecule type" value="Genomic_DNA"/>
</dbReference>
<dbReference type="InterPro" id="IPR042110">
    <property type="entry name" value="Adenylosuccinate_synth_dom2"/>
</dbReference>
<evidence type="ECO:0000256" key="7">
    <source>
        <dbReference type="ARBA" id="ARBA00023134"/>
    </source>
</evidence>
<dbReference type="InterPro" id="IPR033128">
    <property type="entry name" value="Adenylosuccin_syn_Lys_AS"/>
</dbReference>
<evidence type="ECO:0000256" key="4">
    <source>
        <dbReference type="ARBA" id="ARBA00022741"/>
    </source>
</evidence>
<dbReference type="Pfam" id="PF00709">
    <property type="entry name" value="Adenylsucc_synt"/>
    <property type="match status" value="1"/>
</dbReference>
<comment type="caution">
    <text evidence="8">The sequence shown here is derived from an EMBL/GenBank/DDBJ whole genome shotgun (WGS) entry which is preliminary data.</text>
</comment>
<accession>X1LI02</accession>
<evidence type="ECO:0008006" key="9">
    <source>
        <dbReference type="Google" id="ProtNLM"/>
    </source>
</evidence>
<evidence type="ECO:0000256" key="5">
    <source>
        <dbReference type="ARBA" id="ARBA00022755"/>
    </source>
</evidence>
<dbReference type="PROSITE" id="PS00513">
    <property type="entry name" value="ADENYLOSUCCIN_SYN_2"/>
    <property type="match status" value="1"/>
</dbReference>
<keyword evidence="6" id="KW-0460">Magnesium</keyword>
<name>X1LI02_9ZZZZ</name>
<dbReference type="Gene3D" id="3.90.170.10">
    <property type="entry name" value="Adenylosuccinate Synthetase, subunit A, domain 3"/>
    <property type="match status" value="1"/>
</dbReference>
<dbReference type="Gene3D" id="3.40.440.10">
    <property type="entry name" value="Adenylosuccinate Synthetase, subunit A, domain 1"/>
    <property type="match status" value="1"/>
</dbReference>
<dbReference type="NCBIfam" id="NF002223">
    <property type="entry name" value="PRK01117.1"/>
    <property type="match status" value="1"/>
</dbReference>
<dbReference type="HAMAP" id="MF_00011">
    <property type="entry name" value="Adenylosucc_synth"/>
    <property type="match status" value="1"/>
</dbReference>
<dbReference type="GO" id="GO:0005737">
    <property type="term" value="C:cytoplasm"/>
    <property type="evidence" value="ECO:0007669"/>
    <property type="project" value="TreeGrafter"/>
</dbReference>
<evidence type="ECO:0000256" key="6">
    <source>
        <dbReference type="ARBA" id="ARBA00022842"/>
    </source>
</evidence>
<dbReference type="InterPro" id="IPR042111">
    <property type="entry name" value="Adenylosuccinate_synth_dom3"/>
</dbReference>
<dbReference type="GO" id="GO:0044208">
    <property type="term" value="P:'de novo' AMP biosynthetic process"/>
    <property type="evidence" value="ECO:0007669"/>
    <property type="project" value="TreeGrafter"/>
</dbReference>
<dbReference type="InterPro" id="IPR042109">
    <property type="entry name" value="Adenylosuccinate_synth_dom1"/>
</dbReference>
<evidence type="ECO:0000313" key="8">
    <source>
        <dbReference type="EMBL" id="GAI01980.1"/>
    </source>
</evidence>
<dbReference type="PANTHER" id="PTHR11846:SF0">
    <property type="entry name" value="ADENYLOSUCCINATE SYNTHETASE"/>
    <property type="match status" value="1"/>
</dbReference>
<dbReference type="NCBIfam" id="TIGR00184">
    <property type="entry name" value="purA"/>
    <property type="match status" value="1"/>
</dbReference>
<reference evidence="8" key="1">
    <citation type="journal article" date="2014" name="Front. Microbiol.">
        <title>High frequency of phylogenetically diverse reductive dehalogenase-homologous genes in deep subseafloor sedimentary metagenomes.</title>
        <authorList>
            <person name="Kawai M."/>
            <person name="Futagami T."/>
            <person name="Toyoda A."/>
            <person name="Takaki Y."/>
            <person name="Nishi S."/>
            <person name="Hori S."/>
            <person name="Arai W."/>
            <person name="Tsubouchi T."/>
            <person name="Morono Y."/>
            <person name="Uchiyama I."/>
            <person name="Ito T."/>
            <person name="Fujiyama A."/>
            <person name="Inagaki F."/>
            <person name="Takami H."/>
        </authorList>
    </citation>
    <scope>NUCLEOTIDE SEQUENCE</scope>
    <source>
        <strain evidence="8">Expedition CK06-06</strain>
    </source>
</reference>
<dbReference type="InterPro" id="IPR027417">
    <property type="entry name" value="P-loop_NTPase"/>
</dbReference>
<dbReference type="SUPFAM" id="SSF52540">
    <property type="entry name" value="P-loop containing nucleoside triphosphate hydrolases"/>
    <property type="match status" value="1"/>
</dbReference>
<dbReference type="InterPro" id="IPR018220">
    <property type="entry name" value="Adenylosuccin_syn_GTP-bd"/>
</dbReference>
<dbReference type="SMART" id="SM00788">
    <property type="entry name" value="Adenylsucc_synt"/>
    <property type="match status" value="1"/>
</dbReference>
<protein>
    <recommendedName>
        <fullName evidence="9">Adenylosuccinate synthetase</fullName>
    </recommendedName>
</protein>
<sequence length="304" mass="33588">MPSIVVIGTQWGDEGKGKIIDYLSQNADMVVRFNGGNNAGHTVVTKDNKFQFHLIPSGILNPNVIPVIGNGVVIDLEALINEIDDLQNRRINIKKLKISSNSHLVMPYHRILDEARENMLGKMRIGTTKRGIGPSYTDKASRSGIRVQDLLNMRIFKKKLEVALKEKNAILTKIYSLDPLDFDEIFEKFKYLSNRISNYISDTSKLINDALNKGKNVLLEGAQGTFLDIDHGTYPFVTSSSTISANACIGSGIGPKKIDKILGVTKAYTTRVGYGPFPTEIKGKIGDMLREKGSEYGATTGRPR</sequence>
<feature type="non-terminal residue" evidence="8">
    <location>
        <position position="304"/>
    </location>
</feature>
<organism evidence="8">
    <name type="scientific">marine sediment metagenome</name>
    <dbReference type="NCBI Taxonomy" id="412755"/>
    <lineage>
        <taxon>unclassified sequences</taxon>
        <taxon>metagenomes</taxon>
        <taxon>ecological metagenomes</taxon>
    </lineage>
</organism>
<evidence type="ECO:0000256" key="3">
    <source>
        <dbReference type="ARBA" id="ARBA00022723"/>
    </source>
</evidence>
<comment type="subunit">
    <text evidence="1">Homodimer.</text>
</comment>
<gene>
    <name evidence="8" type="ORF">S06H3_05414</name>
</gene>
<dbReference type="PANTHER" id="PTHR11846">
    <property type="entry name" value="ADENYLOSUCCINATE SYNTHETASE"/>
    <property type="match status" value="1"/>
</dbReference>
<dbReference type="InterPro" id="IPR001114">
    <property type="entry name" value="Adenylosuccinate_synthetase"/>
</dbReference>
<dbReference type="GO" id="GO:0046040">
    <property type="term" value="P:IMP metabolic process"/>
    <property type="evidence" value="ECO:0007669"/>
    <property type="project" value="TreeGrafter"/>
</dbReference>
<dbReference type="AlphaFoldDB" id="X1LI02"/>
<keyword evidence="2" id="KW-0436">Ligase</keyword>
<keyword evidence="3" id="KW-0479">Metal-binding</keyword>
<evidence type="ECO:0000256" key="1">
    <source>
        <dbReference type="ARBA" id="ARBA00011738"/>
    </source>
</evidence>
<keyword evidence="5" id="KW-0658">Purine biosynthesis</keyword>
<keyword evidence="4" id="KW-0547">Nucleotide-binding</keyword>
<dbReference type="CDD" id="cd03108">
    <property type="entry name" value="AdSS"/>
    <property type="match status" value="1"/>
</dbReference>
<evidence type="ECO:0000256" key="2">
    <source>
        <dbReference type="ARBA" id="ARBA00022598"/>
    </source>
</evidence>
<dbReference type="GO" id="GO:0005525">
    <property type="term" value="F:GTP binding"/>
    <property type="evidence" value="ECO:0007669"/>
    <property type="project" value="UniProtKB-KW"/>
</dbReference>
<proteinExistence type="inferred from homology"/>